<reference evidence="3" key="2">
    <citation type="submission" date="2015-01" db="EMBL/GenBank/DDBJ databases">
        <title>Evolutionary Origins and Diversification of the Mycorrhizal Mutualists.</title>
        <authorList>
            <consortium name="DOE Joint Genome Institute"/>
            <consortium name="Mycorrhizal Genomics Consortium"/>
            <person name="Kohler A."/>
            <person name="Kuo A."/>
            <person name="Nagy L.G."/>
            <person name="Floudas D."/>
            <person name="Copeland A."/>
            <person name="Barry K.W."/>
            <person name="Cichocki N."/>
            <person name="Veneault-Fourrey C."/>
            <person name="LaButti K."/>
            <person name="Lindquist E.A."/>
            <person name="Lipzen A."/>
            <person name="Lundell T."/>
            <person name="Morin E."/>
            <person name="Murat C."/>
            <person name="Riley R."/>
            <person name="Ohm R."/>
            <person name="Sun H."/>
            <person name="Tunlid A."/>
            <person name="Henrissat B."/>
            <person name="Grigoriev I.V."/>
            <person name="Hibbett D.S."/>
            <person name="Martin F."/>
        </authorList>
    </citation>
    <scope>NUCLEOTIDE SEQUENCE [LARGE SCALE GENOMIC DNA]</scope>
    <source>
        <strain evidence="3">UH-Slu-Lm8-n1</strain>
    </source>
</reference>
<feature type="compositionally biased region" description="Basic residues" evidence="1">
    <location>
        <begin position="237"/>
        <end position="246"/>
    </location>
</feature>
<accession>A0A0D0B577</accession>
<keyword evidence="3" id="KW-1185">Reference proteome</keyword>
<evidence type="ECO:0000313" key="3">
    <source>
        <dbReference type="Proteomes" id="UP000054485"/>
    </source>
</evidence>
<dbReference type="OrthoDB" id="6910977at2759"/>
<sequence length="470" mass="52032">MSAPSSHTLQTLFNSESMPMSNGQQPLAGDTNFISSSDEDIPKLVAALRDEESPEVRARLYQLLNRLLHTNGAYEYTLAGPADAQVNVESNNDELPVPQQGLSTDVEHVENAQASFPTLENFTSPVADLPKWPQIAGNLYHHPQPSVDAQAPTQDDAWPQLGYHPALFYLGQPPQAFAGPSYPHRQPQVMGQFYPHHTVAGPLITNNPTGAFHQALNAPLQMGAGGGSTVQPASRASAKHGKRKAHQMVGDGNSTSSIAQKPKKKKPRRGNDIGSGKFGPYTLLDASATVMPMPVHDPQPFDISFRRTLDPDGKPLQTRRFGVIELDDSYPRGSDNVAEHHSSGPICVRLCDWDDQPCGLYIEMERTRIEDHLWYWHGVTMEDETVCRFKDCTELKPMQCLGRHIQTVHFKTASRCSYCSLLCARSDSLFRHHKVCQILSDSRERAMQAGHDFYPKEGIKSVYGYIVPAT</sequence>
<dbReference type="EMBL" id="KN835180">
    <property type="protein sequence ID" value="KIK45009.1"/>
    <property type="molecule type" value="Genomic_DNA"/>
</dbReference>
<evidence type="ECO:0000313" key="2">
    <source>
        <dbReference type="EMBL" id="KIK45009.1"/>
    </source>
</evidence>
<feature type="region of interest" description="Disordered" evidence="1">
    <location>
        <begin position="1"/>
        <end position="35"/>
    </location>
</feature>
<name>A0A0D0B577_9AGAM</name>
<organism evidence="2 3">
    <name type="scientific">Suillus luteus UH-Slu-Lm8-n1</name>
    <dbReference type="NCBI Taxonomy" id="930992"/>
    <lineage>
        <taxon>Eukaryota</taxon>
        <taxon>Fungi</taxon>
        <taxon>Dikarya</taxon>
        <taxon>Basidiomycota</taxon>
        <taxon>Agaricomycotina</taxon>
        <taxon>Agaricomycetes</taxon>
        <taxon>Agaricomycetidae</taxon>
        <taxon>Boletales</taxon>
        <taxon>Suillineae</taxon>
        <taxon>Suillaceae</taxon>
        <taxon>Suillus</taxon>
    </lineage>
</organism>
<dbReference type="HOGENOM" id="CLU_581626_0_0_1"/>
<reference evidence="2 3" key="1">
    <citation type="submission" date="2014-04" db="EMBL/GenBank/DDBJ databases">
        <authorList>
            <consortium name="DOE Joint Genome Institute"/>
            <person name="Kuo A."/>
            <person name="Ruytinx J."/>
            <person name="Rineau F."/>
            <person name="Colpaert J."/>
            <person name="Kohler A."/>
            <person name="Nagy L.G."/>
            <person name="Floudas D."/>
            <person name="Copeland A."/>
            <person name="Barry K.W."/>
            <person name="Cichocki N."/>
            <person name="Veneault-Fourrey C."/>
            <person name="LaButti K."/>
            <person name="Lindquist E.A."/>
            <person name="Lipzen A."/>
            <person name="Lundell T."/>
            <person name="Morin E."/>
            <person name="Murat C."/>
            <person name="Sun H."/>
            <person name="Tunlid A."/>
            <person name="Henrissat B."/>
            <person name="Grigoriev I.V."/>
            <person name="Hibbett D.S."/>
            <person name="Martin F."/>
            <person name="Nordberg H.P."/>
            <person name="Cantor M.N."/>
            <person name="Hua S.X."/>
        </authorList>
    </citation>
    <scope>NUCLEOTIDE SEQUENCE [LARGE SCALE GENOMIC DNA]</scope>
    <source>
        <strain evidence="2 3">UH-Slu-Lm8-n1</strain>
    </source>
</reference>
<proteinExistence type="predicted"/>
<protein>
    <submittedName>
        <fullName evidence="2">Uncharacterized protein</fullName>
    </submittedName>
</protein>
<feature type="compositionally biased region" description="Polar residues" evidence="1">
    <location>
        <begin position="1"/>
        <end position="25"/>
    </location>
</feature>
<dbReference type="Proteomes" id="UP000054485">
    <property type="component" value="Unassembled WGS sequence"/>
</dbReference>
<dbReference type="InParanoid" id="A0A0D0B577"/>
<gene>
    <name evidence="2" type="ORF">CY34DRAFT_10681</name>
</gene>
<dbReference type="AlphaFoldDB" id="A0A0D0B577"/>
<feature type="region of interest" description="Disordered" evidence="1">
    <location>
        <begin position="223"/>
        <end position="278"/>
    </location>
</feature>
<evidence type="ECO:0000256" key="1">
    <source>
        <dbReference type="SAM" id="MobiDB-lite"/>
    </source>
</evidence>